<dbReference type="EMBL" id="DQ875742">
    <property type="protein sequence ID" value="ABI33151.1"/>
    <property type="molecule type" value="Genomic_DNA"/>
</dbReference>
<proteinExistence type="predicted"/>
<name>Q0GBV9_9CAUD</name>
<keyword evidence="2" id="KW-1185">Reference proteome</keyword>
<sequence length="324" mass="36030">MANFNSIFQNRVEYLGIEPMGIAEIGEALRNSYLHQFEVNASRVETLGKDIIKQAQLWQLPRLVFVVETQTWILGGGRHRLEAVSAIVDNYGVNASGKLVKLDSDGTDLEVDSIEPVINVEKFRVQTTKDLVQFLQTDNGSRSMTAAEKIKGKEESNSLTPAENLKLILSKALTTAMNGKSYVFTRTDKDGRNEDVSVVPTADAIRQVSIKLAGLVGTKFKYATRENLTTLATAFEKFLDETSESYDSNFTRLGHKEAVESFASLEHDGVLLNADGEEIEDATYLDWFRTQIKTPQKKTKISDMADKLARLQAKLSELGVDVDL</sequence>
<dbReference type="Proteomes" id="UP000000911">
    <property type="component" value="Segment"/>
</dbReference>
<reference evidence="1 2" key="1">
    <citation type="journal article" date="2007" name="Virology">
        <title>Cyanophage Pf-WMP4, a T7-like phage infecting the freshwater cyanobacterium Phormidium foveolarum: complete genome sequence and DNA translocation.</title>
        <authorList>
            <person name="Liu X."/>
            <person name="Shi M."/>
            <person name="Kong S."/>
            <person name="Gao Y."/>
            <person name="An C."/>
        </authorList>
    </citation>
    <scope>NUCLEOTIDE SEQUENCE</scope>
</reference>
<dbReference type="GeneID" id="5142333"/>
<dbReference type="KEGG" id="vg:5142333"/>
<evidence type="ECO:0000313" key="2">
    <source>
        <dbReference type="Proteomes" id="UP000000911"/>
    </source>
</evidence>
<organism evidence="1 2">
    <name type="scientific">Phormidium phage Pf-WMP4</name>
    <dbReference type="NCBI Taxonomy" id="2913979"/>
    <lineage>
        <taxon>Viruses</taxon>
        <taxon>Duplodnaviria</taxon>
        <taxon>Heunggongvirae</taxon>
        <taxon>Uroviricota</taxon>
        <taxon>Caudoviricetes</taxon>
        <taxon>Saffermanviridae</taxon>
        <taxon>Wumpquatrovirus</taxon>
        <taxon>Wumpquatrovirus WMP4</taxon>
    </lineage>
</organism>
<protein>
    <submittedName>
        <fullName evidence="1">PfWMP4_07</fullName>
    </submittedName>
</protein>
<evidence type="ECO:0000313" key="1">
    <source>
        <dbReference type="EMBL" id="ABI33151.1"/>
    </source>
</evidence>
<dbReference type="RefSeq" id="YP_762637.1">
    <property type="nucleotide sequence ID" value="NC_008367.1"/>
</dbReference>
<accession>Q0GBV9</accession>